<feature type="region of interest" description="Disordered" evidence="10">
    <location>
        <begin position="1"/>
        <end position="39"/>
    </location>
</feature>
<keyword evidence="3" id="KW-0808">Transferase</keyword>
<reference evidence="13 14" key="1">
    <citation type="submission" date="2019-09" db="EMBL/GenBank/DDBJ databases">
        <title>A chromosome-level genome assembly of the Chinese tupelo Nyssa sinensis.</title>
        <authorList>
            <person name="Yang X."/>
            <person name="Kang M."/>
            <person name="Yang Y."/>
            <person name="Xiong H."/>
            <person name="Wang M."/>
            <person name="Zhang Z."/>
            <person name="Wang Z."/>
            <person name="Wu H."/>
            <person name="Ma T."/>
            <person name="Liu J."/>
            <person name="Xi Z."/>
        </authorList>
    </citation>
    <scope>NUCLEOTIDE SEQUENCE [LARGE SCALE GENOMIC DNA]</scope>
    <source>
        <strain evidence="13">J267</strain>
        <tissue evidence="13">Leaf</tissue>
    </source>
</reference>
<proteinExistence type="predicted"/>
<dbReference type="InterPro" id="IPR011009">
    <property type="entry name" value="Kinase-like_dom_sf"/>
</dbReference>
<keyword evidence="3" id="KW-0418">Kinase</keyword>
<evidence type="ECO:0000256" key="8">
    <source>
        <dbReference type="ARBA" id="ARBA00023163"/>
    </source>
</evidence>
<evidence type="ECO:0000256" key="9">
    <source>
        <dbReference type="ARBA" id="ARBA00023242"/>
    </source>
</evidence>
<keyword evidence="4" id="KW-0547">Nucleotide-binding</keyword>
<keyword evidence="14" id="KW-1185">Reference proteome</keyword>
<keyword evidence="9" id="KW-0539">Nucleus</keyword>
<dbReference type="InterPro" id="IPR008271">
    <property type="entry name" value="Ser/Thr_kinase_AS"/>
</dbReference>
<dbReference type="SMART" id="SM00220">
    <property type="entry name" value="S_TKc"/>
    <property type="match status" value="1"/>
</dbReference>
<feature type="domain" description="Protein kinase" evidence="11">
    <location>
        <begin position="153"/>
        <end position="432"/>
    </location>
</feature>
<name>A0A5J5BB59_9ASTE</name>
<dbReference type="PROSITE" id="PS00108">
    <property type="entry name" value="PROTEIN_KINASE_ST"/>
    <property type="match status" value="1"/>
</dbReference>
<dbReference type="FunFam" id="4.10.280.10:FF:000085">
    <property type="entry name" value="Transcription factor bHLH126"/>
    <property type="match status" value="1"/>
</dbReference>
<dbReference type="GO" id="GO:0004674">
    <property type="term" value="F:protein serine/threonine kinase activity"/>
    <property type="evidence" value="ECO:0007669"/>
    <property type="project" value="UniProtKB-KW"/>
</dbReference>
<dbReference type="GO" id="GO:0003677">
    <property type="term" value="F:DNA binding"/>
    <property type="evidence" value="ECO:0007669"/>
    <property type="project" value="UniProtKB-KW"/>
</dbReference>
<accession>A0A5J5BB59</accession>
<dbReference type="Gene3D" id="3.30.200.20">
    <property type="entry name" value="Phosphorylase Kinase, domain 1"/>
    <property type="match status" value="1"/>
</dbReference>
<dbReference type="PANTHER" id="PTHR47989:SF7">
    <property type="entry name" value="PROTEIN KINASE DOMAIN-CONTAINING PROTEIN"/>
    <property type="match status" value="1"/>
</dbReference>
<dbReference type="EMBL" id="CM018037">
    <property type="protein sequence ID" value="KAA8539848.1"/>
    <property type="molecule type" value="Genomic_DNA"/>
</dbReference>
<dbReference type="CDD" id="cd18914">
    <property type="entry name" value="bHLH_AtORG2_like"/>
    <property type="match status" value="1"/>
</dbReference>
<evidence type="ECO:0000256" key="10">
    <source>
        <dbReference type="SAM" id="MobiDB-lite"/>
    </source>
</evidence>
<evidence type="ECO:0000256" key="6">
    <source>
        <dbReference type="ARBA" id="ARBA00023015"/>
    </source>
</evidence>
<dbReference type="Gene3D" id="4.10.280.10">
    <property type="entry name" value="Helix-loop-helix DNA-binding domain"/>
    <property type="match status" value="1"/>
</dbReference>
<dbReference type="InterPro" id="IPR036638">
    <property type="entry name" value="HLH_DNA-bd_sf"/>
</dbReference>
<dbReference type="SUPFAM" id="SSF47459">
    <property type="entry name" value="HLH, helix-loop-helix DNA-binding domain"/>
    <property type="match status" value="1"/>
</dbReference>
<evidence type="ECO:0000256" key="7">
    <source>
        <dbReference type="ARBA" id="ARBA00023125"/>
    </source>
</evidence>
<dbReference type="Pfam" id="PF00010">
    <property type="entry name" value="HLH"/>
    <property type="match status" value="1"/>
</dbReference>
<keyword evidence="6" id="KW-0805">Transcription regulation</keyword>
<comment type="subunit">
    <text evidence="2">Homodimer.</text>
</comment>
<dbReference type="PANTHER" id="PTHR47989">
    <property type="entry name" value="OS01G0750732 PROTEIN"/>
    <property type="match status" value="1"/>
</dbReference>
<dbReference type="GO" id="GO:0005634">
    <property type="term" value="C:nucleus"/>
    <property type="evidence" value="ECO:0007669"/>
    <property type="project" value="UniProtKB-SubCell"/>
</dbReference>
<feature type="domain" description="BHLH" evidence="12">
    <location>
        <begin position="38"/>
        <end position="90"/>
    </location>
</feature>
<evidence type="ECO:0000313" key="13">
    <source>
        <dbReference type="EMBL" id="KAA8539848.1"/>
    </source>
</evidence>
<dbReference type="PROSITE" id="PS50888">
    <property type="entry name" value="BHLH"/>
    <property type="match status" value="1"/>
</dbReference>
<dbReference type="FunFam" id="1.10.510.10:FF:000317">
    <property type="entry name" value="PTI1-like tyrosine-protein kinase At3g15890"/>
    <property type="match status" value="1"/>
</dbReference>
<keyword evidence="3" id="KW-0723">Serine/threonine-protein kinase</keyword>
<dbReference type="Pfam" id="PF00069">
    <property type="entry name" value="Pkinase"/>
    <property type="match status" value="1"/>
</dbReference>
<dbReference type="AlphaFoldDB" id="A0A5J5BB59"/>
<dbReference type="GO" id="GO:0005524">
    <property type="term" value="F:ATP binding"/>
    <property type="evidence" value="ECO:0007669"/>
    <property type="project" value="UniProtKB-KW"/>
</dbReference>
<evidence type="ECO:0000256" key="2">
    <source>
        <dbReference type="ARBA" id="ARBA00011738"/>
    </source>
</evidence>
<dbReference type="SUPFAM" id="SSF56112">
    <property type="entry name" value="Protein kinase-like (PK-like)"/>
    <property type="match status" value="1"/>
</dbReference>
<dbReference type="PROSITE" id="PS50011">
    <property type="entry name" value="PROTEIN_KINASE_DOM"/>
    <property type="match status" value="1"/>
</dbReference>
<evidence type="ECO:0000259" key="11">
    <source>
        <dbReference type="PROSITE" id="PS50011"/>
    </source>
</evidence>
<evidence type="ECO:0000256" key="4">
    <source>
        <dbReference type="ARBA" id="ARBA00022741"/>
    </source>
</evidence>
<dbReference type="CDD" id="cd14066">
    <property type="entry name" value="STKc_IRAK"/>
    <property type="match status" value="1"/>
</dbReference>
<keyword evidence="7" id="KW-0238">DNA-binding</keyword>
<dbReference type="SMART" id="SM00353">
    <property type="entry name" value="HLH"/>
    <property type="match status" value="1"/>
</dbReference>
<dbReference type="GO" id="GO:0046983">
    <property type="term" value="F:protein dimerization activity"/>
    <property type="evidence" value="ECO:0007669"/>
    <property type="project" value="InterPro"/>
</dbReference>
<keyword evidence="8" id="KW-0804">Transcription</keyword>
<organism evidence="13 14">
    <name type="scientific">Nyssa sinensis</name>
    <dbReference type="NCBI Taxonomy" id="561372"/>
    <lineage>
        <taxon>Eukaryota</taxon>
        <taxon>Viridiplantae</taxon>
        <taxon>Streptophyta</taxon>
        <taxon>Embryophyta</taxon>
        <taxon>Tracheophyta</taxon>
        <taxon>Spermatophyta</taxon>
        <taxon>Magnoliopsida</taxon>
        <taxon>eudicotyledons</taxon>
        <taxon>Gunneridae</taxon>
        <taxon>Pentapetalae</taxon>
        <taxon>asterids</taxon>
        <taxon>Cornales</taxon>
        <taxon>Nyssaceae</taxon>
        <taxon>Nyssa</taxon>
    </lineage>
</organism>
<evidence type="ECO:0000256" key="3">
    <source>
        <dbReference type="ARBA" id="ARBA00022527"/>
    </source>
</evidence>
<evidence type="ECO:0000313" key="14">
    <source>
        <dbReference type="Proteomes" id="UP000325577"/>
    </source>
</evidence>
<gene>
    <name evidence="13" type="ORF">F0562_026540</name>
</gene>
<protein>
    <recommendedName>
        <fullName evidence="15">Protein kinase domain-containing protein</fullName>
    </recommendedName>
</protein>
<sequence length="482" mass="54253">MGHAAIESSDPITNSKGQGRRRKILEAGNDPSNNGKISKKMMRRDIERERRKEMGTLFATLRSLLPFEYIKGKRSVSDQMNGAINYVKHLEKKIKELGAKRDLLKKNSNSSTFGSGNENFDACSLNCVTVCPCLGGVKIMFSSGFNEEKLQLSRVLEVLAEEGLCVISCFSTRVNEMLLHTIQSEIAVKRLKAMNPKAEMEFAVEVEILGRVRHRNLLGLRGFYAGGDERLIVYDYMPNHSLLSHLHGQLSSDCLLDWPRRMSIAIGSAEGLAYLHHEANPHIIHRDIKASNVLLDSEFQAKVADFGFAKLIPDGVTHLTTRVKGTLGYLAPEYAMWGKVSESCDVFSFGILLLEIISAKKPLEKLPGGVKRDIRQWAIPYVEKGAFDRVADPRLKGKFDRAQLRTAIMIAMRCTDSNPENRPSMLEVVEWLKNGVGRRKKEVTPFKDLADEYEDEDDDTDYEGFGMEKSAPRMVQVVKRIR</sequence>
<keyword evidence="5" id="KW-0067">ATP-binding</keyword>
<evidence type="ECO:0000259" key="12">
    <source>
        <dbReference type="PROSITE" id="PS50888"/>
    </source>
</evidence>
<comment type="subcellular location">
    <subcellularLocation>
        <location evidence="1">Nucleus</location>
    </subcellularLocation>
</comment>
<dbReference type="InterPro" id="IPR000719">
    <property type="entry name" value="Prot_kinase_dom"/>
</dbReference>
<evidence type="ECO:0000256" key="1">
    <source>
        <dbReference type="ARBA" id="ARBA00004123"/>
    </source>
</evidence>
<dbReference type="InterPro" id="IPR011598">
    <property type="entry name" value="bHLH_dom"/>
</dbReference>
<evidence type="ECO:0000256" key="5">
    <source>
        <dbReference type="ARBA" id="ARBA00022840"/>
    </source>
</evidence>
<dbReference type="Proteomes" id="UP000325577">
    <property type="component" value="Linkage Group LG14"/>
</dbReference>
<evidence type="ECO:0008006" key="15">
    <source>
        <dbReference type="Google" id="ProtNLM"/>
    </source>
</evidence>
<dbReference type="Gene3D" id="1.10.510.10">
    <property type="entry name" value="Transferase(Phosphotransferase) domain 1"/>
    <property type="match status" value="1"/>
</dbReference>
<dbReference type="OrthoDB" id="4062651at2759"/>
<dbReference type="GO" id="GO:0006355">
    <property type="term" value="P:regulation of DNA-templated transcription"/>
    <property type="evidence" value="ECO:0007669"/>
    <property type="project" value="UniProtKB-ARBA"/>
</dbReference>